<keyword evidence="3" id="KW-1185">Reference proteome</keyword>
<dbReference type="Pfam" id="PF00005">
    <property type="entry name" value="ABC_tran"/>
    <property type="match status" value="1"/>
</dbReference>
<dbReference type="GO" id="GO:0005524">
    <property type="term" value="F:ATP binding"/>
    <property type="evidence" value="ECO:0007669"/>
    <property type="project" value="InterPro"/>
</dbReference>
<dbReference type="InterPro" id="IPR003439">
    <property type="entry name" value="ABC_transporter-like_ATP-bd"/>
</dbReference>
<evidence type="ECO:0000313" key="2">
    <source>
        <dbReference type="EMBL" id="AOW46415.1"/>
    </source>
</evidence>
<protein>
    <recommendedName>
        <fullName evidence="1">ABC transporter domain-containing protein</fullName>
    </recommendedName>
</protein>
<evidence type="ECO:0000259" key="1">
    <source>
        <dbReference type="Pfam" id="PF00005"/>
    </source>
</evidence>
<dbReference type="GO" id="GO:0016887">
    <property type="term" value="F:ATP hydrolysis activity"/>
    <property type="evidence" value="ECO:0007669"/>
    <property type="project" value="InterPro"/>
</dbReference>
<dbReference type="EMBL" id="CP015164">
    <property type="protein sequence ID" value="AOW46415.1"/>
    <property type="molecule type" value="Genomic_DNA"/>
</dbReference>
<dbReference type="PANTHER" id="PTHR24221:SF606">
    <property type="entry name" value="COLICIN V SECRETION-PROCESSING ATP-BINDING PROTEIN"/>
    <property type="match status" value="1"/>
</dbReference>
<dbReference type="InterPro" id="IPR039421">
    <property type="entry name" value="Type_1_exporter"/>
</dbReference>
<dbReference type="AlphaFoldDB" id="A0A1D8QVN3"/>
<sequence>MGLIQADEGTICLNSTDINTLTLEGYRNRIAGVLQDDGLFSGSIADNISGFSENVDEPWLLECAKKAAILHDIQRMPMGFETLVGDMGSGLSGGQKQRIILARALYRRPEILFLDEATSHLDETTEQAVASALHDMQITRIMVAHRPTTIAHADAVYRFQSNEILKQHMN</sequence>
<dbReference type="GO" id="GO:0034040">
    <property type="term" value="F:ATPase-coupled lipid transmembrane transporter activity"/>
    <property type="evidence" value="ECO:0007669"/>
    <property type="project" value="TreeGrafter"/>
</dbReference>
<dbReference type="PANTHER" id="PTHR24221">
    <property type="entry name" value="ATP-BINDING CASSETTE SUB-FAMILY B"/>
    <property type="match status" value="1"/>
</dbReference>
<dbReference type="KEGG" id="aasc:A4S02_06125"/>
<dbReference type="Proteomes" id="UP000175973">
    <property type="component" value="Chromosome"/>
</dbReference>
<reference evidence="3" key="1">
    <citation type="submission" date="2016-04" db="EMBL/GenBank/DDBJ databases">
        <authorList>
            <person name="Jeon C.O."/>
            <person name="Cho G.Y."/>
            <person name="Jeong H.I."/>
            <person name="Kim K.H."/>
        </authorList>
    </citation>
    <scope>NUCLEOTIDE SEQUENCE [LARGE SCALE GENOMIC DNA]</scope>
    <source>
        <strain evidence="3">LMG 1590</strain>
    </source>
</reference>
<proteinExistence type="predicted"/>
<gene>
    <name evidence="2" type="ORF">A4S02_06125</name>
</gene>
<dbReference type="Gene3D" id="3.40.50.300">
    <property type="entry name" value="P-loop containing nucleotide triphosphate hydrolases"/>
    <property type="match status" value="1"/>
</dbReference>
<accession>A0A1D8QVN3</accession>
<dbReference type="InterPro" id="IPR027417">
    <property type="entry name" value="P-loop_NTPase"/>
</dbReference>
<dbReference type="SUPFAM" id="SSF52540">
    <property type="entry name" value="P-loop containing nucleoside triphosphate hydrolases"/>
    <property type="match status" value="1"/>
</dbReference>
<name>A0A1D8QVN3_9PROT</name>
<feature type="domain" description="ABC transporter" evidence="1">
    <location>
        <begin position="2"/>
        <end position="119"/>
    </location>
</feature>
<evidence type="ECO:0000313" key="3">
    <source>
        <dbReference type="Proteomes" id="UP000175973"/>
    </source>
</evidence>
<organism evidence="2 3">
    <name type="scientific">Acetobacter ascendens</name>
    <dbReference type="NCBI Taxonomy" id="481146"/>
    <lineage>
        <taxon>Bacteria</taxon>
        <taxon>Pseudomonadati</taxon>
        <taxon>Pseudomonadota</taxon>
        <taxon>Alphaproteobacteria</taxon>
        <taxon>Acetobacterales</taxon>
        <taxon>Acetobacteraceae</taxon>
        <taxon>Acetobacter</taxon>
    </lineage>
</organism>